<dbReference type="Gene3D" id="3.40.120.10">
    <property type="entry name" value="Alpha-D-Glucose-1,6-Bisphosphate, subunit A, domain 3"/>
    <property type="match status" value="3"/>
</dbReference>
<dbReference type="GO" id="GO:0046872">
    <property type="term" value="F:metal ion binding"/>
    <property type="evidence" value="ECO:0007669"/>
    <property type="project" value="UniProtKB-KW"/>
</dbReference>
<proteinExistence type="inferred from homology"/>
<dbReference type="InterPro" id="IPR016055">
    <property type="entry name" value="A-D-PHexomutase_a/b/a-I/II/III"/>
</dbReference>
<dbReference type="GO" id="GO:0005975">
    <property type="term" value="P:carbohydrate metabolic process"/>
    <property type="evidence" value="ECO:0007669"/>
    <property type="project" value="InterPro"/>
</dbReference>
<dbReference type="InterPro" id="IPR005844">
    <property type="entry name" value="A-D-PHexomutase_a/b/a-I"/>
</dbReference>
<dbReference type="PANTHER" id="PTHR43771">
    <property type="entry name" value="PHOSPHOMANNOMUTASE"/>
    <property type="match status" value="1"/>
</dbReference>
<dbReference type="InterPro" id="IPR005843">
    <property type="entry name" value="A-D-PHexomutase_C"/>
</dbReference>
<feature type="domain" description="Alpha-D-phosphohexomutase alpha/beta/alpha" evidence="8">
    <location>
        <begin position="5"/>
        <end position="119"/>
    </location>
</feature>
<feature type="domain" description="Alpha-D-phosphohexomutase alpha/beta/alpha" evidence="9">
    <location>
        <begin position="138"/>
        <end position="227"/>
    </location>
</feature>
<feature type="domain" description="Alpha-D-phosphohexomutase alpha/beta/alpha" evidence="10">
    <location>
        <begin position="253"/>
        <end position="339"/>
    </location>
</feature>
<organism evidence="11">
    <name type="scientific">uncultured marine thaumarchaeote SAT1000_41_C02</name>
    <dbReference type="NCBI Taxonomy" id="1456409"/>
    <lineage>
        <taxon>Archaea</taxon>
        <taxon>Nitrososphaerota</taxon>
        <taxon>environmental samples</taxon>
    </lineage>
</organism>
<evidence type="ECO:0000259" key="7">
    <source>
        <dbReference type="Pfam" id="PF00408"/>
    </source>
</evidence>
<dbReference type="Pfam" id="PF02879">
    <property type="entry name" value="PGM_PMM_II"/>
    <property type="match status" value="1"/>
</dbReference>
<evidence type="ECO:0000256" key="1">
    <source>
        <dbReference type="ARBA" id="ARBA00001946"/>
    </source>
</evidence>
<dbReference type="InterPro" id="IPR036900">
    <property type="entry name" value="A-D-PHexomutase_C_sf"/>
</dbReference>
<sequence length="432" mass="47438">MKISVSGIRGIFGKDLMLRDILKFSKNFSVLVNSKKCVIATDTRPTGQMVAETVKAGLMQSGIDVYDLGIAPTPVAFRESRKYGAGIIVTSSHNPIEWNGLKMIIDGKGVNEKQLDTVMNEQNPPKSEIGKEYKIKSAYIDDASKIIGKISDTLKVTVDIGGGAAKGFPSQLLEKVGCDVVTINNELEKSSRGPDPTVDTLEELVTNTKNRDIGFAFDLDGDRLVIVINGEKKDPDVTLGMGVVKALELGYKNFVLSQDTSISVEKYIKQNGGTVFRSKVGEANVTEKMIETKSQVGGEGSSGGFILSDFNYCRDGILASGLIASIIKKDEFADALNFMEKYHIIRDKVEYDSEHHDDILKALHGKMKEKFGSVETLDGIKAIVDEDSWALVRKSNTENSIRVSAESNSLEKVRNIHQEIKDLVKESYEQIK</sequence>
<evidence type="ECO:0000259" key="10">
    <source>
        <dbReference type="Pfam" id="PF02880"/>
    </source>
</evidence>
<dbReference type="EMBL" id="KF901276">
    <property type="protein sequence ID" value="AIF24927.1"/>
    <property type="molecule type" value="Genomic_DNA"/>
</dbReference>
<dbReference type="AlphaFoldDB" id="A0A075IDH8"/>
<reference evidence="11" key="1">
    <citation type="journal article" date="2014" name="Genome Biol. Evol.">
        <title>Pangenome evidence for extensive interdomain horizontal transfer affecting lineage core and shell genes in uncultured planktonic thaumarchaeota and euryarchaeota.</title>
        <authorList>
            <person name="Deschamps P."/>
            <person name="Zivanovic Y."/>
            <person name="Moreira D."/>
            <person name="Rodriguez-Valera F."/>
            <person name="Lopez-Garcia P."/>
        </authorList>
    </citation>
    <scope>NUCLEOTIDE SEQUENCE</scope>
</reference>
<dbReference type="InterPro" id="IPR005846">
    <property type="entry name" value="A-D-PHexomutase_a/b/a-III"/>
</dbReference>
<evidence type="ECO:0000256" key="2">
    <source>
        <dbReference type="ARBA" id="ARBA00010231"/>
    </source>
</evidence>
<evidence type="ECO:0000256" key="5">
    <source>
        <dbReference type="ARBA" id="ARBA00022842"/>
    </source>
</evidence>
<dbReference type="GO" id="GO:0004614">
    <property type="term" value="F:phosphoglucomutase activity"/>
    <property type="evidence" value="ECO:0007669"/>
    <property type="project" value="UniProtKB-EC"/>
</dbReference>
<feature type="domain" description="Alpha-D-phosphohexomutase C-terminal" evidence="7">
    <location>
        <begin position="377"/>
        <end position="422"/>
    </location>
</feature>
<evidence type="ECO:0000259" key="9">
    <source>
        <dbReference type="Pfam" id="PF02879"/>
    </source>
</evidence>
<dbReference type="InterPro" id="IPR005841">
    <property type="entry name" value="Alpha-D-phosphohexomutase_SF"/>
</dbReference>
<keyword evidence="4" id="KW-0479">Metal-binding</keyword>
<evidence type="ECO:0000259" key="8">
    <source>
        <dbReference type="Pfam" id="PF02878"/>
    </source>
</evidence>
<dbReference type="Gene3D" id="3.30.310.50">
    <property type="entry name" value="Alpha-D-phosphohexomutase, C-terminal domain"/>
    <property type="match status" value="1"/>
</dbReference>
<dbReference type="EC" id="5.4.2.2" evidence="11"/>
<gene>
    <name evidence="11" type="primary">pmm-pgm</name>
</gene>
<evidence type="ECO:0000313" key="11">
    <source>
        <dbReference type="EMBL" id="AIF24927.1"/>
    </source>
</evidence>
<dbReference type="SUPFAM" id="SSF53738">
    <property type="entry name" value="Phosphoglucomutase, first 3 domains"/>
    <property type="match status" value="3"/>
</dbReference>
<evidence type="ECO:0000256" key="4">
    <source>
        <dbReference type="ARBA" id="ARBA00022723"/>
    </source>
</evidence>
<dbReference type="Pfam" id="PF02878">
    <property type="entry name" value="PGM_PMM_I"/>
    <property type="match status" value="1"/>
</dbReference>
<dbReference type="Pfam" id="PF02880">
    <property type="entry name" value="PGM_PMM_III"/>
    <property type="match status" value="1"/>
</dbReference>
<evidence type="ECO:0000256" key="3">
    <source>
        <dbReference type="ARBA" id="ARBA00022553"/>
    </source>
</evidence>
<accession>A0A075IDH8</accession>
<dbReference type="PRINTS" id="PR00509">
    <property type="entry name" value="PGMPMM"/>
</dbReference>
<comment type="similarity">
    <text evidence="2">Belongs to the phosphohexose mutase family.</text>
</comment>
<keyword evidence="5" id="KW-0460">Magnesium</keyword>
<dbReference type="PANTHER" id="PTHR43771:SF1">
    <property type="entry name" value="PHOSPHOMANNOMUTASE"/>
    <property type="match status" value="1"/>
</dbReference>
<evidence type="ECO:0000256" key="6">
    <source>
        <dbReference type="ARBA" id="ARBA00023235"/>
    </source>
</evidence>
<dbReference type="SUPFAM" id="SSF55957">
    <property type="entry name" value="Phosphoglucomutase, C-terminal domain"/>
    <property type="match status" value="1"/>
</dbReference>
<dbReference type="Pfam" id="PF00408">
    <property type="entry name" value="PGM_PMM_IV"/>
    <property type="match status" value="1"/>
</dbReference>
<name>A0A075IDH8_9ARCH</name>
<comment type="cofactor">
    <cofactor evidence="1">
        <name>Mg(2+)</name>
        <dbReference type="ChEBI" id="CHEBI:18420"/>
    </cofactor>
</comment>
<protein>
    <submittedName>
        <fullName evidence="11">Phosphoglucomutase/phosphomannomutase (Pmm-pgm)</fullName>
        <ecNumber evidence="11">5.4.2.2</ecNumber>
    </submittedName>
</protein>
<keyword evidence="6 11" id="KW-0413">Isomerase</keyword>
<keyword evidence="3" id="KW-0597">Phosphoprotein</keyword>
<dbReference type="InterPro" id="IPR005845">
    <property type="entry name" value="A-D-PHexomutase_a/b/a-II"/>
</dbReference>